<dbReference type="InterPro" id="IPR007197">
    <property type="entry name" value="rSAM"/>
</dbReference>
<organism evidence="8 9">
    <name type="scientific">Polyangium spumosum</name>
    <dbReference type="NCBI Taxonomy" id="889282"/>
    <lineage>
        <taxon>Bacteria</taxon>
        <taxon>Pseudomonadati</taxon>
        <taxon>Myxococcota</taxon>
        <taxon>Polyangia</taxon>
        <taxon>Polyangiales</taxon>
        <taxon>Polyangiaceae</taxon>
        <taxon>Polyangium</taxon>
    </lineage>
</organism>
<dbReference type="InterPro" id="IPR013785">
    <property type="entry name" value="Aldolase_TIM"/>
</dbReference>
<dbReference type="PANTHER" id="PTHR30352:SF2">
    <property type="entry name" value="ANAEROBIC RIBONUCLEOSIDE-TRIPHOSPHATE REDUCTASE-ACTIVATING PROTEIN"/>
    <property type="match status" value="1"/>
</dbReference>
<dbReference type="Proteomes" id="UP000440224">
    <property type="component" value="Unassembled WGS sequence"/>
</dbReference>
<keyword evidence="5" id="KW-0408">Iron</keyword>
<keyword evidence="4" id="KW-0479">Metal-binding</keyword>
<dbReference type="InterPro" id="IPR012837">
    <property type="entry name" value="NrdG"/>
</dbReference>
<dbReference type="Pfam" id="PF13353">
    <property type="entry name" value="Fer4_12"/>
    <property type="match status" value="1"/>
</dbReference>
<feature type="compositionally biased region" description="Basic residues" evidence="7">
    <location>
        <begin position="72"/>
        <end position="89"/>
    </location>
</feature>
<dbReference type="SFLD" id="SFLDS00029">
    <property type="entry name" value="Radical_SAM"/>
    <property type="match status" value="1"/>
</dbReference>
<evidence type="ECO:0000256" key="4">
    <source>
        <dbReference type="ARBA" id="ARBA00022723"/>
    </source>
</evidence>
<evidence type="ECO:0000313" key="8">
    <source>
        <dbReference type="EMBL" id="MRG92589.1"/>
    </source>
</evidence>
<dbReference type="PANTHER" id="PTHR30352">
    <property type="entry name" value="PYRUVATE FORMATE-LYASE-ACTIVATING ENZYME"/>
    <property type="match status" value="1"/>
</dbReference>
<dbReference type="InterPro" id="IPR034457">
    <property type="entry name" value="Organic_radical-activating"/>
</dbReference>
<dbReference type="Gene3D" id="3.20.20.70">
    <property type="entry name" value="Aldolase class I"/>
    <property type="match status" value="1"/>
</dbReference>
<feature type="region of interest" description="Disordered" evidence="7">
    <location>
        <begin position="1"/>
        <end position="113"/>
    </location>
</feature>
<dbReference type="SUPFAM" id="SSF102114">
    <property type="entry name" value="Radical SAM enzymes"/>
    <property type="match status" value="1"/>
</dbReference>
<evidence type="ECO:0000313" key="9">
    <source>
        <dbReference type="Proteomes" id="UP000440224"/>
    </source>
</evidence>
<dbReference type="InterPro" id="IPR058240">
    <property type="entry name" value="rSAM_sf"/>
</dbReference>
<evidence type="ECO:0000256" key="1">
    <source>
        <dbReference type="ARBA" id="ARBA00001966"/>
    </source>
</evidence>
<dbReference type="SFLD" id="SFLDG01063">
    <property type="entry name" value="activating_enzymes__group_1"/>
    <property type="match status" value="1"/>
</dbReference>
<evidence type="ECO:0000256" key="7">
    <source>
        <dbReference type="SAM" id="MobiDB-lite"/>
    </source>
</evidence>
<keyword evidence="3" id="KW-0949">S-adenosyl-L-methionine</keyword>
<evidence type="ECO:0000256" key="6">
    <source>
        <dbReference type="ARBA" id="ARBA00023014"/>
    </source>
</evidence>
<feature type="compositionally biased region" description="Low complexity" evidence="7">
    <location>
        <begin position="90"/>
        <end position="100"/>
    </location>
</feature>
<comment type="cofactor">
    <cofactor evidence="1">
        <name>[4Fe-4S] cluster</name>
        <dbReference type="ChEBI" id="CHEBI:49883"/>
    </cofactor>
</comment>
<dbReference type="GO" id="GO:0043365">
    <property type="term" value="F:[formate-C-acetyltransferase]-activating enzyme activity"/>
    <property type="evidence" value="ECO:0007669"/>
    <property type="project" value="InterPro"/>
</dbReference>
<accession>A0A6N7PKZ0</accession>
<keyword evidence="9" id="KW-1185">Reference proteome</keyword>
<dbReference type="AlphaFoldDB" id="A0A6N7PKZ0"/>
<dbReference type="OrthoDB" id="9782387at2"/>
<feature type="compositionally biased region" description="Basic residues" evidence="7">
    <location>
        <begin position="12"/>
        <end position="23"/>
    </location>
</feature>
<evidence type="ECO:0000256" key="5">
    <source>
        <dbReference type="ARBA" id="ARBA00023004"/>
    </source>
</evidence>
<dbReference type="GO" id="GO:0046872">
    <property type="term" value="F:metal ion binding"/>
    <property type="evidence" value="ECO:0007669"/>
    <property type="project" value="UniProtKB-KW"/>
</dbReference>
<comment type="caution">
    <text evidence="8">The sequence shown here is derived from an EMBL/GenBank/DDBJ whole genome shotgun (WGS) entry which is preliminary data.</text>
</comment>
<dbReference type="SFLD" id="SFLDF00299">
    <property type="entry name" value="anaerobic_ribonucleoside-triph"/>
    <property type="match status" value="1"/>
</dbReference>
<proteinExistence type="predicted"/>
<sequence>MAGTARSVSARPRGRSARFGRTKGRGERRAYRGPARRARRAPRGASAGAGGVDLRGRRGGGAPGFGGPLRGAGRRVRRRALRRSRRLRAYRGAPRVVGRAPGDRRDRNARARGVGRPGLCARGVCRRARGAPRARRRGRALRRGRARLVAGGRRRRGRRRGCPAKRDGDGEARFVVTDLLLNLADAVAPSRANGPGARAVFWAQGCSLRCRGCHNPHTWGQAPRRVCTVKSAASWVRSFPDLRGVTLSGGEPFEQALGFAALCRALRAEGADVVVFSGFSRDEITSEVRPHARELLAEVDLLIDGRYEADHAARLPLRGSSNQGLHFLTDRIRPEEIEGLPAVEWIGKGERARVTGFALRALGARIAEGRT</sequence>
<evidence type="ECO:0000256" key="3">
    <source>
        <dbReference type="ARBA" id="ARBA00022691"/>
    </source>
</evidence>
<keyword evidence="6" id="KW-0411">Iron-sulfur</keyword>
<protein>
    <submittedName>
        <fullName evidence="8">4Fe-4S cluster-binding domain-containing protein</fullName>
    </submittedName>
</protein>
<gene>
    <name evidence="8" type="ORF">GF068_11705</name>
</gene>
<dbReference type="GO" id="GO:0051539">
    <property type="term" value="F:4 iron, 4 sulfur cluster binding"/>
    <property type="evidence" value="ECO:0007669"/>
    <property type="project" value="UniProtKB-KW"/>
</dbReference>
<reference evidence="8 9" key="1">
    <citation type="submission" date="2019-10" db="EMBL/GenBank/DDBJ databases">
        <title>A soil myxobacterium in the family Polyangiaceae.</title>
        <authorList>
            <person name="Li Y."/>
            <person name="Wang J."/>
        </authorList>
    </citation>
    <scope>NUCLEOTIDE SEQUENCE [LARGE SCALE GENOMIC DNA]</scope>
    <source>
        <strain evidence="8 9">DSM 14734</strain>
    </source>
</reference>
<feature type="compositionally biased region" description="Gly residues" evidence="7">
    <location>
        <begin position="47"/>
        <end position="70"/>
    </location>
</feature>
<dbReference type="SFLD" id="SFLDG01066">
    <property type="entry name" value="organic_radical-activating_enz"/>
    <property type="match status" value="1"/>
</dbReference>
<keyword evidence="2" id="KW-0004">4Fe-4S</keyword>
<name>A0A6N7PKZ0_9BACT</name>
<dbReference type="GO" id="GO:0004748">
    <property type="term" value="F:ribonucleoside-diphosphate reductase activity, thioredoxin disulfide as acceptor"/>
    <property type="evidence" value="ECO:0007669"/>
    <property type="project" value="TreeGrafter"/>
</dbReference>
<evidence type="ECO:0000256" key="2">
    <source>
        <dbReference type="ARBA" id="ARBA00022485"/>
    </source>
</evidence>
<dbReference type="EMBL" id="WJIE01000003">
    <property type="protein sequence ID" value="MRG92589.1"/>
    <property type="molecule type" value="Genomic_DNA"/>
</dbReference>